<dbReference type="Proteomes" id="UP000054977">
    <property type="component" value="Unassembled WGS sequence"/>
</dbReference>
<dbReference type="AlphaFoldDB" id="A0A158HLB6"/>
<reference evidence="1" key="1">
    <citation type="submission" date="2016-01" db="EMBL/GenBank/DDBJ databases">
        <authorList>
            <person name="Peeters C."/>
        </authorList>
    </citation>
    <scope>NUCLEOTIDE SEQUENCE [LARGE SCALE GENOMIC DNA]</scope>
    <source>
        <strain evidence="1">LMG 22934</strain>
    </source>
</reference>
<organism evidence="1 2">
    <name type="scientific">Caballeronia humi</name>
    <dbReference type="NCBI Taxonomy" id="326474"/>
    <lineage>
        <taxon>Bacteria</taxon>
        <taxon>Pseudomonadati</taxon>
        <taxon>Pseudomonadota</taxon>
        <taxon>Betaproteobacteria</taxon>
        <taxon>Burkholderiales</taxon>
        <taxon>Burkholderiaceae</taxon>
        <taxon>Caballeronia</taxon>
    </lineage>
</organism>
<proteinExistence type="predicted"/>
<dbReference type="EMBL" id="FCNW02000018">
    <property type="protein sequence ID" value="SAL45174.1"/>
    <property type="molecule type" value="Genomic_DNA"/>
</dbReference>
<sequence>MTKKRGPRCVLIAYDEDEQSILTCTVPRDAVSGLMNSELVVPLPLSEERFRLGDEFARQLGGVALLWLSIEQPELKPFIEVTQAPEPPPVD</sequence>
<evidence type="ECO:0000313" key="2">
    <source>
        <dbReference type="Proteomes" id="UP000054977"/>
    </source>
</evidence>
<name>A0A158HLB6_9BURK</name>
<keyword evidence="2" id="KW-1185">Reference proteome</keyword>
<dbReference type="RefSeq" id="WP_087668368.1">
    <property type="nucleotide sequence ID" value="NZ_FCNW02000018.1"/>
</dbReference>
<evidence type="ECO:0000313" key="1">
    <source>
        <dbReference type="EMBL" id="SAL45174.1"/>
    </source>
</evidence>
<accession>A0A158HLB6</accession>
<protein>
    <submittedName>
        <fullName evidence="1">Uncharacterized protein</fullName>
    </submittedName>
</protein>
<comment type="caution">
    <text evidence="1">The sequence shown here is derived from an EMBL/GenBank/DDBJ whole genome shotgun (WGS) entry which is preliminary data.</text>
</comment>
<gene>
    <name evidence="1" type="ORF">AWB65_03513</name>
</gene>
<dbReference type="OrthoDB" id="9101509at2"/>